<dbReference type="SMART" id="SM00355">
    <property type="entry name" value="ZnF_C2H2"/>
    <property type="match status" value="2"/>
</dbReference>
<sequence length="101" mass="11509">NTAGNSQVKRKIKKSDVIVKKSGMYACARCGKLYKLKSSLNRHLRYECGHEPQFHCTVCPYRAKLREHLKSHYAAKHVTTIVSDPDTEYDHVVLLTGSAYE</sequence>
<keyword evidence="1" id="KW-0863">Zinc-finger</keyword>
<dbReference type="InterPro" id="IPR036236">
    <property type="entry name" value="Znf_C2H2_sf"/>
</dbReference>
<keyword evidence="1" id="KW-0479">Metal-binding</keyword>
<feature type="domain" description="C2H2-type" evidence="2">
    <location>
        <begin position="25"/>
        <end position="52"/>
    </location>
</feature>
<protein>
    <submittedName>
        <fullName evidence="3">Longitudinals lacking protein, isoforms A/B/D/L</fullName>
    </submittedName>
</protein>
<evidence type="ECO:0000256" key="1">
    <source>
        <dbReference type="PROSITE-ProRule" id="PRU00042"/>
    </source>
</evidence>
<dbReference type="SUPFAM" id="SSF57667">
    <property type="entry name" value="beta-beta-alpha zinc fingers"/>
    <property type="match status" value="1"/>
</dbReference>
<dbReference type="PROSITE" id="PS50157">
    <property type="entry name" value="ZINC_FINGER_C2H2_2"/>
    <property type="match status" value="1"/>
</dbReference>
<evidence type="ECO:0000259" key="2">
    <source>
        <dbReference type="PROSITE" id="PS50157"/>
    </source>
</evidence>
<feature type="non-terminal residue" evidence="3">
    <location>
        <position position="1"/>
    </location>
</feature>
<gene>
    <name evidence="3" type="primary">lola_29</name>
    <name evidence="3" type="ORF">g.69812</name>
</gene>
<dbReference type="AlphaFoldDB" id="A0A146LWE0"/>
<dbReference type="InterPro" id="IPR013087">
    <property type="entry name" value="Znf_C2H2_type"/>
</dbReference>
<dbReference type="Gene3D" id="3.30.160.60">
    <property type="entry name" value="Classic Zinc Finger"/>
    <property type="match status" value="1"/>
</dbReference>
<dbReference type="GO" id="GO:0008270">
    <property type="term" value="F:zinc ion binding"/>
    <property type="evidence" value="ECO:0007669"/>
    <property type="project" value="UniProtKB-KW"/>
</dbReference>
<evidence type="ECO:0000313" key="3">
    <source>
        <dbReference type="EMBL" id="JAQ12011.1"/>
    </source>
</evidence>
<name>A0A146LWE0_LYGHE</name>
<dbReference type="EMBL" id="GDHC01006618">
    <property type="protein sequence ID" value="JAQ12011.1"/>
    <property type="molecule type" value="Transcribed_RNA"/>
</dbReference>
<keyword evidence="1" id="KW-0862">Zinc</keyword>
<reference evidence="3" key="1">
    <citation type="journal article" date="2016" name="Gigascience">
        <title>De novo construction of an expanded transcriptome assembly for the western tarnished plant bug, Lygus hesperus.</title>
        <authorList>
            <person name="Tassone E.E."/>
            <person name="Geib S.M."/>
            <person name="Hall B."/>
            <person name="Fabrick J.A."/>
            <person name="Brent C.S."/>
            <person name="Hull J.J."/>
        </authorList>
    </citation>
    <scope>NUCLEOTIDE SEQUENCE</scope>
</reference>
<organism evidence="3">
    <name type="scientific">Lygus hesperus</name>
    <name type="common">Western plant bug</name>
    <dbReference type="NCBI Taxonomy" id="30085"/>
    <lineage>
        <taxon>Eukaryota</taxon>
        <taxon>Metazoa</taxon>
        <taxon>Ecdysozoa</taxon>
        <taxon>Arthropoda</taxon>
        <taxon>Hexapoda</taxon>
        <taxon>Insecta</taxon>
        <taxon>Pterygota</taxon>
        <taxon>Neoptera</taxon>
        <taxon>Paraneoptera</taxon>
        <taxon>Hemiptera</taxon>
        <taxon>Heteroptera</taxon>
        <taxon>Panheteroptera</taxon>
        <taxon>Cimicomorpha</taxon>
        <taxon>Miridae</taxon>
        <taxon>Mirini</taxon>
        <taxon>Lygus</taxon>
    </lineage>
</organism>
<accession>A0A146LWE0</accession>
<proteinExistence type="predicted"/>